<proteinExistence type="predicted"/>
<evidence type="ECO:0000256" key="1">
    <source>
        <dbReference type="SAM" id="SignalP"/>
    </source>
</evidence>
<comment type="caution">
    <text evidence="2">The sequence shown here is derived from an EMBL/GenBank/DDBJ whole genome shotgun (WGS) entry which is preliminary data.</text>
</comment>
<feature type="non-terminal residue" evidence="2">
    <location>
        <position position="195"/>
    </location>
</feature>
<organism evidence="2 3">
    <name type="scientific">Mesorhabditis spiculigera</name>
    <dbReference type="NCBI Taxonomy" id="96644"/>
    <lineage>
        <taxon>Eukaryota</taxon>
        <taxon>Metazoa</taxon>
        <taxon>Ecdysozoa</taxon>
        <taxon>Nematoda</taxon>
        <taxon>Chromadorea</taxon>
        <taxon>Rhabditida</taxon>
        <taxon>Rhabditina</taxon>
        <taxon>Rhabditomorpha</taxon>
        <taxon>Rhabditoidea</taxon>
        <taxon>Rhabditidae</taxon>
        <taxon>Mesorhabditinae</taxon>
        <taxon>Mesorhabditis</taxon>
    </lineage>
</organism>
<accession>A0AA36GB60</accession>
<reference evidence="2" key="1">
    <citation type="submission" date="2023-06" db="EMBL/GenBank/DDBJ databases">
        <authorList>
            <person name="Delattre M."/>
        </authorList>
    </citation>
    <scope>NUCLEOTIDE SEQUENCE</scope>
    <source>
        <strain evidence="2">AF72</strain>
    </source>
</reference>
<dbReference type="AlphaFoldDB" id="A0AA36GB60"/>
<dbReference type="EMBL" id="CATQJA010002709">
    <property type="protein sequence ID" value="CAJ0587119.1"/>
    <property type="molecule type" value="Genomic_DNA"/>
</dbReference>
<feature type="signal peptide" evidence="1">
    <location>
        <begin position="1"/>
        <end position="21"/>
    </location>
</feature>
<gene>
    <name evidence="2" type="ORF">MSPICULIGERA_LOCUS25096</name>
</gene>
<protein>
    <recommendedName>
        <fullName evidence="4">Saposin B-type domain-containing protein</fullName>
    </recommendedName>
</protein>
<keyword evidence="3" id="KW-1185">Reference proteome</keyword>
<dbReference type="Proteomes" id="UP001177023">
    <property type="component" value="Unassembled WGS sequence"/>
</dbReference>
<evidence type="ECO:0000313" key="2">
    <source>
        <dbReference type="EMBL" id="CAJ0587119.1"/>
    </source>
</evidence>
<evidence type="ECO:0008006" key="4">
    <source>
        <dbReference type="Google" id="ProtNLM"/>
    </source>
</evidence>
<name>A0AA36GB60_9BILA</name>
<keyword evidence="1" id="KW-0732">Signal</keyword>
<feature type="chain" id="PRO_5041427072" description="Saposin B-type domain-containing protein" evidence="1">
    <location>
        <begin position="22"/>
        <end position="195"/>
    </location>
</feature>
<evidence type="ECO:0000313" key="3">
    <source>
        <dbReference type="Proteomes" id="UP001177023"/>
    </source>
</evidence>
<sequence length="195" mass="21710">MTAARLFVFGVFLLVPYPILGADAKTWPITVNTVTPDTLPPELAFGLKQIEEIFTKNGNATDISNLWTNGATCQACHALIGTVQILLRMPMITNFIQFLCAEKIQTKSYCTMLNVLLHELSEHHVNFFCMAFGCPVIGRGQFEQDLEWGRFHHNIRTGLFQNLPINEALEAAKNMDNLMLVFNGLRIGAQIAAIG</sequence>